<keyword evidence="3" id="KW-1185">Reference proteome</keyword>
<reference evidence="2 3" key="1">
    <citation type="submission" date="2022-06" db="EMBL/GenBank/DDBJ databases">
        <title>New Species of the Genus Actinoplanes, ActinopZanes ferrugineus.</title>
        <authorList>
            <person name="Ding P."/>
        </authorList>
    </citation>
    <scope>NUCLEOTIDE SEQUENCE [LARGE SCALE GENOMIC DNA]</scope>
    <source>
        <strain evidence="2 3">TRM88003</strain>
    </source>
</reference>
<evidence type="ECO:0000313" key="3">
    <source>
        <dbReference type="Proteomes" id="UP001523369"/>
    </source>
</evidence>
<name>A0ABT1DH34_9ACTN</name>
<proteinExistence type="predicted"/>
<sequence length="180" mass="19713">MGGALNLAALDPFPYAVRIAHVPRRVAALLAAEHRADWLRAQRLSWAPLRRLINLPDTDLGPLGRRLRPSDTYADLLKALPPSRRGAFHDLVHDGLGPGDRNRYPRTMEALPHAVREREARTELARAWVRPAEAVTRTWSACLPWPAATATGGRSSGGTSCARCGGTRTRTSGTRRARSS</sequence>
<feature type="region of interest" description="Disordered" evidence="1">
    <location>
        <begin position="148"/>
        <end position="180"/>
    </location>
</feature>
<accession>A0ABT1DH34</accession>
<gene>
    <name evidence="2" type="ORF">M1L60_06060</name>
</gene>
<organism evidence="2 3">
    <name type="scientific">Paractinoplanes aksuensis</name>
    <dbReference type="NCBI Taxonomy" id="2939490"/>
    <lineage>
        <taxon>Bacteria</taxon>
        <taxon>Bacillati</taxon>
        <taxon>Actinomycetota</taxon>
        <taxon>Actinomycetes</taxon>
        <taxon>Micromonosporales</taxon>
        <taxon>Micromonosporaceae</taxon>
        <taxon>Paractinoplanes</taxon>
    </lineage>
</organism>
<feature type="compositionally biased region" description="Low complexity" evidence="1">
    <location>
        <begin position="148"/>
        <end position="172"/>
    </location>
</feature>
<dbReference type="RefSeq" id="WP_253236279.1">
    <property type="nucleotide sequence ID" value="NZ_JAMYJR010000003.1"/>
</dbReference>
<protein>
    <submittedName>
        <fullName evidence="2">Uncharacterized protein</fullName>
    </submittedName>
</protein>
<dbReference type="EMBL" id="JAMYJR010000003">
    <property type="protein sequence ID" value="MCO8270155.1"/>
    <property type="molecule type" value="Genomic_DNA"/>
</dbReference>
<evidence type="ECO:0000313" key="2">
    <source>
        <dbReference type="EMBL" id="MCO8270155.1"/>
    </source>
</evidence>
<dbReference type="Proteomes" id="UP001523369">
    <property type="component" value="Unassembled WGS sequence"/>
</dbReference>
<comment type="caution">
    <text evidence="2">The sequence shown here is derived from an EMBL/GenBank/DDBJ whole genome shotgun (WGS) entry which is preliminary data.</text>
</comment>
<evidence type="ECO:0000256" key="1">
    <source>
        <dbReference type="SAM" id="MobiDB-lite"/>
    </source>
</evidence>